<organism evidence="3 4">
    <name type="scientific">Halomonas cibimaris</name>
    <dbReference type="NCBI Taxonomy" id="657012"/>
    <lineage>
        <taxon>Bacteria</taxon>
        <taxon>Pseudomonadati</taxon>
        <taxon>Pseudomonadota</taxon>
        <taxon>Gammaproteobacteria</taxon>
        <taxon>Oceanospirillales</taxon>
        <taxon>Halomonadaceae</taxon>
        <taxon>Halomonas</taxon>
    </lineage>
</organism>
<gene>
    <name evidence="3" type="ORF">GCM10022228_13400</name>
</gene>
<name>A0ABP7LQZ0_9GAMM</name>
<sequence>MLKILAPFLTRSASALAGLALLLAAAPALASSSCDSVTGCDWKFCEIENKLSIAQQHGNDHQIAGLKKALQEATRHCTDEGLREELIDDLQDAREDLAEHESDLAEAKANGDADDRRQYQQEVEEKKADIQRLENELSRLD</sequence>
<evidence type="ECO:0000313" key="4">
    <source>
        <dbReference type="Proteomes" id="UP001500133"/>
    </source>
</evidence>
<comment type="caution">
    <text evidence="3">The sequence shown here is derived from an EMBL/GenBank/DDBJ whole genome shotgun (WGS) entry which is preliminary data.</text>
</comment>
<feature type="signal peptide" evidence="2">
    <location>
        <begin position="1"/>
        <end position="30"/>
    </location>
</feature>
<feature type="chain" id="PRO_5046416354" description="DUF1090 domain-containing protein" evidence="2">
    <location>
        <begin position="31"/>
        <end position="141"/>
    </location>
</feature>
<keyword evidence="2" id="KW-0732">Signal</keyword>
<dbReference type="InterPro" id="IPR009468">
    <property type="entry name" value="DUF1090"/>
</dbReference>
<reference evidence="4" key="1">
    <citation type="journal article" date="2019" name="Int. J. Syst. Evol. Microbiol.">
        <title>The Global Catalogue of Microorganisms (GCM) 10K type strain sequencing project: providing services to taxonomists for standard genome sequencing and annotation.</title>
        <authorList>
            <consortium name="The Broad Institute Genomics Platform"/>
            <consortium name="The Broad Institute Genome Sequencing Center for Infectious Disease"/>
            <person name="Wu L."/>
            <person name="Ma J."/>
        </authorList>
    </citation>
    <scope>NUCLEOTIDE SEQUENCE [LARGE SCALE GENOMIC DNA]</scope>
    <source>
        <strain evidence="4">JCM 16914</strain>
    </source>
</reference>
<evidence type="ECO:0008006" key="5">
    <source>
        <dbReference type="Google" id="ProtNLM"/>
    </source>
</evidence>
<feature type="region of interest" description="Disordered" evidence="1">
    <location>
        <begin position="97"/>
        <end position="141"/>
    </location>
</feature>
<accession>A0ABP7LQZ0</accession>
<keyword evidence="4" id="KW-1185">Reference proteome</keyword>
<protein>
    <recommendedName>
        <fullName evidence="5">DUF1090 domain-containing protein</fullName>
    </recommendedName>
</protein>
<proteinExistence type="predicted"/>
<dbReference type="Proteomes" id="UP001500133">
    <property type="component" value="Unassembled WGS sequence"/>
</dbReference>
<dbReference type="Pfam" id="PF06476">
    <property type="entry name" value="DUF1090"/>
    <property type="match status" value="1"/>
</dbReference>
<evidence type="ECO:0000313" key="3">
    <source>
        <dbReference type="EMBL" id="GAA3904480.1"/>
    </source>
</evidence>
<dbReference type="EMBL" id="BAAAZT010000064">
    <property type="protein sequence ID" value="GAA3904480.1"/>
    <property type="molecule type" value="Genomic_DNA"/>
</dbReference>
<evidence type="ECO:0000256" key="1">
    <source>
        <dbReference type="SAM" id="MobiDB-lite"/>
    </source>
</evidence>
<dbReference type="PROSITE" id="PS51257">
    <property type="entry name" value="PROKAR_LIPOPROTEIN"/>
    <property type="match status" value="1"/>
</dbReference>
<evidence type="ECO:0000256" key="2">
    <source>
        <dbReference type="SAM" id="SignalP"/>
    </source>
</evidence>
<dbReference type="RefSeq" id="WP_344703610.1">
    <property type="nucleotide sequence ID" value="NZ_BAAAZT010000064.1"/>
</dbReference>